<dbReference type="EMBL" id="HG994357">
    <property type="protein sequence ID" value="CAF2132403.1"/>
    <property type="molecule type" value="Genomic_DNA"/>
</dbReference>
<protein>
    <submittedName>
        <fullName evidence="1">(rape) hypothetical protein</fullName>
    </submittedName>
</protein>
<gene>
    <name evidence="1" type="ORF">DARMORV10_A03P60330.1</name>
</gene>
<dbReference type="AlphaFoldDB" id="A0A816VVD2"/>
<accession>A0A816VVD2</accession>
<evidence type="ECO:0000313" key="1">
    <source>
        <dbReference type="EMBL" id="CAF2132403.1"/>
    </source>
</evidence>
<reference evidence="1" key="1">
    <citation type="submission" date="2021-01" db="EMBL/GenBank/DDBJ databases">
        <authorList>
            <consortium name="Genoscope - CEA"/>
            <person name="William W."/>
        </authorList>
    </citation>
    <scope>NUCLEOTIDE SEQUENCE</scope>
</reference>
<sequence length="150" mass="16264">MSLKTEEEAGHSAKGGALIGLELLIIDEQAAAGKHSEVDGTISIDQLPHSRARDRDMMKRIVNATATMGEIVIDTLAKNIVRKGTVRETLWMIVIITKVETVTGRGLSIEKERRGTGQGHALARAAALNVMNMRESGNVLAEKKKKPKVI</sequence>
<organism evidence="1">
    <name type="scientific">Brassica napus</name>
    <name type="common">Rape</name>
    <dbReference type="NCBI Taxonomy" id="3708"/>
    <lineage>
        <taxon>Eukaryota</taxon>
        <taxon>Viridiplantae</taxon>
        <taxon>Streptophyta</taxon>
        <taxon>Embryophyta</taxon>
        <taxon>Tracheophyta</taxon>
        <taxon>Spermatophyta</taxon>
        <taxon>Magnoliopsida</taxon>
        <taxon>eudicotyledons</taxon>
        <taxon>Gunneridae</taxon>
        <taxon>Pentapetalae</taxon>
        <taxon>rosids</taxon>
        <taxon>malvids</taxon>
        <taxon>Brassicales</taxon>
        <taxon>Brassicaceae</taxon>
        <taxon>Brassiceae</taxon>
        <taxon>Brassica</taxon>
    </lineage>
</organism>
<name>A0A816VVD2_BRANA</name>
<dbReference type="Proteomes" id="UP001295469">
    <property type="component" value="Chromosome A03"/>
</dbReference>
<proteinExistence type="predicted"/>